<feature type="compositionally biased region" description="Pro residues" evidence="1">
    <location>
        <begin position="202"/>
        <end position="213"/>
    </location>
</feature>
<name>A0A2G2W7T2_CAPBA</name>
<keyword evidence="2" id="KW-0472">Membrane</keyword>
<sequence length="328" mass="35719">MDWRPFDVTVISAAGIKNVNYFFVMDVYVETSIVGYAKNTKRTYIDKKGGTSPKWNYPMKFTLDEPSLTKPGLSLCFRIRSQRFLGDKDIGFVSIPINDIFGQSGAGPDGSAEKVVEYQVFTPVSGNPKGTLKFSYKFGKKYCQGQPSDAMYKGQPNGAYNENALVPVTAYPYPQNGTNNNNVPQPGMGYGTPNPNYGTAYQPPPPARYPPPVGGGYNAGGYPPTGYPQQAVYGYPQQQPQQQQQQVYGGYPQQQPQQQQQVYGGYPQQQQVQAPKKKSKMGMGAGVGLGLAGGLLGGMLIGDMVSDAGHDADAYEQGYDDAMDDMDY</sequence>
<evidence type="ECO:0000259" key="3">
    <source>
        <dbReference type="PROSITE" id="PS50004"/>
    </source>
</evidence>
<dbReference type="STRING" id="33114.A0A2G2W7T2"/>
<proteinExistence type="predicted"/>
<feature type="transmembrane region" description="Helical" evidence="2">
    <location>
        <begin position="281"/>
        <end position="301"/>
    </location>
</feature>
<evidence type="ECO:0000313" key="5">
    <source>
        <dbReference type="Proteomes" id="UP000224567"/>
    </source>
</evidence>
<reference evidence="4 5" key="1">
    <citation type="journal article" date="2017" name="Genome Biol.">
        <title>New reference genome sequences of hot pepper reveal the massive evolution of plant disease-resistance genes by retroduplication.</title>
        <authorList>
            <person name="Kim S."/>
            <person name="Park J."/>
            <person name="Yeom S.I."/>
            <person name="Kim Y.M."/>
            <person name="Seo E."/>
            <person name="Kim K.T."/>
            <person name="Kim M.S."/>
            <person name="Lee J.M."/>
            <person name="Cheong K."/>
            <person name="Shin H.S."/>
            <person name="Kim S.B."/>
            <person name="Han K."/>
            <person name="Lee J."/>
            <person name="Park M."/>
            <person name="Lee H.A."/>
            <person name="Lee H.Y."/>
            <person name="Lee Y."/>
            <person name="Oh S."/>
            <person name="Lee J.H."/>
            <person name="Choi E."/>
            <person name="Choi E."/>
            <person name="Lee S.E."/>
            <person name="Jeon J."/>
            <person name="Kim H."/>
            <person name="Choi G."/>
            <person name="Song H."/>
            <person name="Lee J."/>
            <person name="Lee S.C."/>
            <person name="Kwon J.K."/>
            <person name="Lee H.Y."/>
            <person name="Koo N."/>
            <person name="Hong Y."/>
            <person name="Kim R.W."/>
            <person name="Kang W.H."/>
            <person name="Huh J.H."/>
            <person name="Kang B.C."/>
            <person name="Yang T.J."/>
            <person name="Lee Y.H."/>
            <person name="Bennetzen J.L."/>
            <person name="Choi D."/>
        </authorList>
    </citation>
    <scope>NUCLEOTIDE SEQUENCE [LARGE SCALE GENOMIC DNA]</scope>
    <source>
        <strain evidence="5">cv. PBC81</strain>
    </source>
</reference>
<dbReference type="PANTHER" id="PTHR32246:SF87">
    <property type="entry name" value="PROTEIN SRC2-LIKE"/>
    <property type="match status" value="1"/>
</dbReference>
<gene>
    <name evidence="4" type="ORF">CQW23_20142</name>
</gene>
<dbReference type="Proteomes" id="UP000224567">
    <property type="component" value="Unassembled WGS sequence"/>
</dbReference>
<reference evidence="5" key="2">
    <citation type="journal article" date="2017" name="J. Anim. Genet.">
        <title>Multiple reference genome sequences of hot pepper reveal the massive evolution of plant disease resistance genes by retroduplication.</title>
        <authorList>
            <person name="Kim S."/>
            <person name="Park J."/>
            <person name="Yeom S.-I."/>
            <person name="Kim Y.-M."/>
            <person name="Seo E."/>
            <person name="Kim K.-T."/>
            <person name="Kim M.-S."/>
            <person name="Lee J.M."/>
            <person name="Cheong K."/>
            <person name="Shin H.-S."/>
            <person name="Kim S.-B."/>
            <person name="Han K."/>
            <person name="Lee J."/>
            <person name="Park M."/>
            <person name="Lee H.-A."/>
            <person name="Lee H.-Y."/>
            <person name="Lee Y."/>
            <person name="Oh S."/>
            <person name="Lee J.H."/>
            <person name="Choi E."/>
            <person name="Choi E."/>
            <person name="Lee S.E."/>
            <person name="Jeon J."/>
            <person name="Kim H."/>
            <person name="Choi G."/>
            <person name="Song H."/>
            <person name="Lee J."/>
            <person name="Lee S.-C."/>
            <person name="Kwon J.-K."/>
            <person name="Lee H.-Y."/>
            <person name="Koo N."/>
            <person name="Hong Y."/>
            <person name="Kim R.W."/>
            <person name="Kang W.-H."/>
            <person name="Huh J.H."/>
            <person name="Kang B.-C."/>
            <person name="Yang T.-J."/>
            <person name="Lee Y.-H."/>
            <person name="Bennetzen J.L."/>
            <person name="Choi D."/>
        </authorList>
    </citation>
    <scope>NUCLEOTIDE SEQUENCE [LARGE SCALE GENOMIC DNA]</scope>
    <source>
        <strain evidence="5">cv. PBC81</strain>
    </source>
</reference>
<dbReference type="PROSITE" id="PS50004">
    <property type="entry name" value="C2"/>
    <property type="match status" value="1"/>
</dbReference>
<evidence type="ECO:0000256" key="1">
    <source>
        <dbReference type="SAM" id="MobiDB-lite"/>
    </source>
</evidence>
<dbReference type="InterPro" id="IPR035892">
    <property type="entry name" value="C2_domain_sf"/>
</dbReference>
<dbReference type="EMBL" id="MLFT02000008">
    <property type="protein sequence ID" value="PHT41288.1"/>
    <property type="molecule type" value="Genomic_DNA"/>
</dbReference>
<dbReference type="CDD" id="cd04051">
    <property type="entry name" value="C2_SRC2_like"/>
    <property type="match status" value="1"/>
</dbReference>
<keyword evidence="2" id="KW-0812">Transmembrane</keyword>
<dbReference type="AlphaFoldDB" id="A0A2G2W7T2"/>
<feature type="compositionally biased region" description="Low complexity" evidence="1">
    <location>
        <begin position="227"/>
        <end position="274"/>
    </location>
</feature>
<keyword evidence="5" id="KW-1185">Reference proteome</keyword>
<feature type="compositionally biased region" description="Polar residues" evidence="1">
    <location>
        <begin position="175"/>
        <end position="184"/>
    </location>
</feature>
<dbReference type="PANTHER" id="PTHR32246">
    <property type="entry name" value="INGRESSION PROTEIN FIC1"/>
    <property type="match status" value="1"/>
</dbReference>
<comment type="caution">
    <text evidence="4">The sequence shown here is derived from an EMBL/GenBank/DDBJ whole genome shotgun (WGS) entry which is preliminary data.</text>
</comment>
<feature type="domain" description="C2" evidence="3">
    <location>
        <begin position="1"/>
        <end position="112"/>
    </location>
</feature>
<evidence type="ECO:0000256" key="2">
    <source>
        <dbReference type="SAM" id="Phobius"/>
    </source>
</evidence>
<dbReference type="SUPFAM" id="SSF49562">
    <property type="entry name" value="C2 domain (Calcium/lipid-binding domain, CaLB)"/>
    <property type="match status" value="1"/>
</dbReference>
<dbReference type="InterPro" id="IPR044750">
    <property type="entry name" value="C2_SRC2/BAP"/>
</dbReference>
<dbReference type="SMART" id="SM00239">
    <property type="entry name" value="C2"/>
    <property type="match status" value="1"/>
</dbReference>
<dbReference type="InterPro" id="IPR000008">
    <property type="entry name" value="C2_dom"/>
</dbReference>
<protein>
    <recommendedName>
        <fullName evidence="3">C2 domain-containing protein</fullName>
    </recommendedName>
</protein>
<organism evidence="4 5">
    <name type="scientific">Capsicum baccatum</name>
    <name type="common">Peruvian pepper</name>
    <dbReference type="NCBI Taxonomy" id="33114"/>
    <lineage>
        <taxon>Eukaryota</taxon>
        <taxon>Viridiplantae</taxon>
        <taxon>Streptophyta</taxon>
        <taxon>Embryophyta</taxon>
        <taxon>Tracheophyta</taxon>
        <taxon>Spermatophyta</taxon>
        <taxon>Magnoliopsida</taxon>
        <taxon>eudicotyledons</taxon>
        <taxon>Gunneridae</taxon>
        <taxon>Pentapetalae</taxon>
        <taxon>asterids</taxon>
        <taxon>lamiids</taxon>
        <taxon>Solanales</taxon>
        <taxon>Solanaceae</taxon>
        <taxon>Solanoideae</taxon>
        <taxon>Capsiceae</taxon>
        <taxon>Capsicum</taxon>
    </lineage>
</organism>
<evidence type="ECO:0000313" key="4">
    <source>
        <dbReference type="EMBL" id="PHT41288.1"/>
    </source>
</evidence>
<accession>A0A2G2W7T2</accession>
<dbReference type="Gene3D" id="2.60.40.150">
    <property type="entry name" value="C2 domain"/>
    <property type="match status" value="1"/>
</dbReference>
<dbReference type="GO" id="GO:0006952">
    <property type="term" value="P:defense response"/>
    <property type="evidence" value="ECO:0007669"/>
    <property type="project" value="InterPro"/>
</dbReference>
<feature type="region of interest" description="Disordered" evidence="1">
    <location>
        <begin position="171"/>
        <end position="280"/>
    </location>
</feature>
<keyword evidence="2" id="KW-1133">Transmembrane helix</keyword>
<dbReference type="OrthoDB" id="270970at2759"/>
<dbReference type="Pfam" id="PF00168">
    <property type="entry name" value="C2"/>
    <property type="match status" value="1"/>
</dbReference>